<dbReference type="GO" id="GO:0051301">
    <property type="term" value="P:cell division"/>
    <property type="evidence" value="ECO:0007669"/>
    <property type="project" value="InterPro"/>
</dbReference>
<evidence type="ECO:0000256" key="1">
    <source>
        <dbReference type="SAM" id="Coils"/>
    </source>
</evidence>
<dbReference type="PANTHER" id="PTHR16520">
    <property type="entry name" value="KINETOCHORE SCAFFOLD 1"/>
    <property type="match status" value="1"/>
</dbReference>
<reference evidence="4" key="2">
    <citation type="submission" date="2025-09" db="UniProtKB">
        <authorList>
            <consortium name="Ensembl"/>
        </authorList>
    </citation>
    <scope>IDENTIFICATION</scope>
</reference>
<dbReference type="GO" id="GO:0034501">
    <property type="term" value="P:protein localization to kinetochore"/>
    <property type="evidence" value="ECO:0007669"/>
    <property type="project" value="InterPro"/>
</dbReference>
<dbReference type="Pfam" id="PF19221">
    <property type="entry name" value="MELT"/>
    <property type="match status" value="10"/>
</dbReference>
<dbReference type="OMA" id="EITKCHA"/>
<dbReference type="PANTHER" id="PTHR16520:SF3">
    <property type="entry name" value="KINETOCHORE SCAFFOLD 1"/>
    <property type="match status" value="1"/>
</dbReference>
<feature type="region of interest" description="Disordered" evidence="2">
    <location>
        <begin position="1391"/>
        <end position="1417"/>
    </location>
</feature>
<reference evidence="4" key="1">
    <citation type="submission" date="2025-08" db="UniProtKB">
        <authorList>
            <consortium name="Ensembl"/>
        </authorList>
    </citation>
    <scope>IDENTIFICATION</scope>
</reference>
<feature type="domain" description="Knl1 C-terminal RWD" evidence="3">
    <location>
        <begin position="1984"/>
        <end position="2136"/>
    </location>
</feature>
<evidence type="ECO:0000313" key="5">
    <source>
        <dbReference type="Proteomes" id="UP000472261"/>
    </source>
</evidence>
<dbReference type="InterPro" id="IPR040850">
    <property type="entry name" value="Knl1_RWD_C"/>
</dbReference>
<sequence length="2235" mass="248129">MSTLLHAPIQSLVQQTECQDVDNAIPRTDRPDTTLIFSDENEMDMTTSHTAVIARNLNNNETDKTEKIDIVSFLAELNSINEKAEKSKDLHFSFSADHFCPFFEQKEDAATRKKINSNEFLMNSNEKALNPIEGPEKENIFFVPSQVSENMAQSSYVYSHEQLATCNVTKIFREQDDGMEMTKCQASDIQNMHSGLCEVPTEQLPSADVTHAFADDEMDMTTNHTAKMHFPFGIVGNQNLNFKKDFSSLELDNYSVVKRTSHQKEETRTLSSIPGSVSSETVFRDDKTVVFSQCDDMEITGNYRDAVYNASTKGMNSSCHKAFEKPVSRNLLLVERRHPVNNDNTRSLSLEDRTSLSHKNSACELSSGSDGQNDRVIQDHSTASLNAGFNSCTNSVSTGSSKGRLQHRLANSLLVSLPEKTAIFSGTDVDLTKNCVGKGFRRNTENECPPEMSNSITSKPLFLNSRSVSSNLREQEKMEITKCQAVVSGDQSIGITTEAEQMHCKIIPSKNQNNNFSDAAYPLDRDKENLEAIGIDVSIRRSQAIEVSAKGVEVVTVNRMLGKTDFQASSLTSCAKSVYSFQEQKRKVSENIVTDKRAFTYLQNEKVYVSQPLGNKLLNSSVSCTDDKRDMFSDDENMDITKAHSLVVTPNNIEQENGNTYVQNNVKAKQLQNQTFQFSDNSGIDHTSQAAAIECGDVKVSSKKQTVAHLAPSAFFVSSNEFACSGNKRDAPPGKILGIIPDCQNTDRHEKTHSMMAVNNVSSTVENFERNFLISKTVSSEEGFNNPQSGNDLCLRGVEERSLASNSKELKGSSQLPSFLEKSVVFPSGENMDLTENCAVVAPDQNICTLFPGRKAAPGHIEDKSKISLKKEVMMTNNQEQPECDMYSLVSDKKMLTVTGIKHLLSADEKTTIFSEGANMDITGNHTASADNKTILQPKILNNDISFIPEDKTSVFTKNNDMEIDSVAADNSMEKAVSRGMLSRTNGTRRKSLKGTIGEKTVLFSLSENNDMSITEGLTAAISHEIVSQNEVGLPSPSSAHPVRTVTFTSNQDDIDIKSCSANKITIKVTCDDALISDKIVGQEVPSNREATTMDDMEITEANNVSLKENFLQGRQCNQSVHLTSSVMFTSDQADMEMTDYHPADGRFERDLCEDRLNLPMQVVQEALSGSKTVIFPLAENMDITKTHDVLSGKIGVWNGRSIPAISAVSAGKTIVFCHNQDDMEITSSHTIAVNNNTEGSENQETSHKSNQQPDLHSVSSSSCRDEIDSLQIKDLNGRDHKISNTKPSIPSASSASASPTEKGPIKVHSGTVPDSTYSVLIPKDALDVQAPQDLGLSTENSIPINSEQDLLHPGAMKSRRVSLKLPGNDPLDCSEESEVVVSHVLLPAQHSDSLKDPPDALSTQRNQVLKGDSSRQEDLATDLAMDEAGIVPVSNKESEKNVLSAEGEATEFQINSEQTKQLSVSDSLRDPVDLAPKLSGILNICSKLENIRRKSVVVSETVLSDHLLKLPTQPEDTLNLGRNSISEQRLCYAKEQENACFESGTSPIDANVGMVLKDKYKRRNVPLGIFQPKLPNRRNPSVSSVQDINAKSSGKVESPVPEVNLNTIKAPGYDNSSRQNFSPSQFIAEEFLPVCPDEMDSNDSVSSEFVEEACNNRNKREISHNEKIQVEETNNNAKRALKYVEEDLQSLKKLKMDEIMVGGTSQDLQVTYGPVPESHAEVAESEGSPNLSAKNPDCTHANSSSSLDSVKADTELTIQRSGQMESQLLTDSICEDNLWEKFQSGVITVGEFFTLLQVHVPIQKPRQSHIPASCAVSAPPTPEDLILSQYVYRPKMRIYEEDCQVLSQMIDELKQYVSVQDQPLVNVNKSLWEVMRTCSDEELKSFGAELNKMKSYFIKESKILAHNEKEALYSKLLQSAQEQYEKLQSRIANMDELLKEAESCLADLEADSEWEECETDCSDDGMEGEDSESRKLEEELESLKAQEEELQRELSDLETENEQILAQMKHLQEDEKSCQELLERCNFTEWEISEWSERQAVFNFLHDSIELTVVFGTPVDGDVFGENPSRKIVSLSFESLLDEEKAPLSSCLVQRLIFQFIESQGCWQEKCPMLQYLPQVLHDVSLVVSRCRILGEEIEFLEKWGGKYNLLKTDIIDTNVKLLFSTSTAFAKFELTLSLSFNYPSSSLPFSVEKKIGNIGHEEISAVLSKVPIGYHYLRRMVSLIHQNLLQDPR</sequence>
<feature type="region of interest" description="Disordered" evidence="2">
    <location>
        <begin position="1572"/>
        <end position="1600"/>
    </location>
</feature>
<feature type="compositionally biased region" description="Low complexity" evidence="2">
    <location>
        <begin position="1288"/>
        <end position="1300"/>
    </location>
</feature>
<dbReference type="Pfam" id="PF18210">
    <property type="entry name" value="Knl1_RWD_C"/>
    <property type="match status" value="1"/>
</dbReference>
<accession>A0A669QK80</accession>
<feature type="coiled-coil region" evidence="1">
    <location>
        <begin position="1911"/>
        <end position="2015"/>
    </location>
</feature>
<feature type="compositionally biased region" description="Polar residues" evidence="2">
    <location>
        <begin position="1236"/>
        <end position="1263"/>
    </location>
</feature>
<evidence type="ECO:0000313" key="4">
    <source>
        <dbReference type="Ensembl" id="ENSPCLP00000021179.1"/>
    </source>
</evidence>
<dbReference type="Proteomes" id="UP000472261">
    <property type="component" value="Unplaced"/>
</dbReference>
<evidence type="ECO:0000256" key="2">
    <source>
        <dbReference type="SAM" id="MobiDB-lite"/>
    </source>
</evidence>
<keyword evidence="5" id="KW-1185">Reference proteome</keyword>
<proteinExistence type="predicted"/>
<dbReference type="InterPro" id="IPR037388">
    <property type="entry name" value="Blinkin"/>
</dbReference>
<dbReference type="Ensembl" id="ENSPCLT00000029265.1">
    <property type="protein sequence ID" value="ENSPCLP00000021179.1"/>
    <property type="gene ID" value="ENSPCLG00000018530.1"/>
</dbReference>
<feature type="region of interest" description="Disordered" evidence="2">
    <location>
        <begin position="1236"/>
        <end position="1313"/>
    </location>
</feature>
<dbReference type="GO" id="GO:0005634">
    <property type="term" value="C:nucleus"/>
    <property type="evidence" value="ECO:0007669"/>
    <property type="project" value="TreeGrafter"/>
</dbReference>
<dbReference type="CDD" id="cd22892">
    <property type="entry name" value="DRWD-C_Knl1"/>
    <property type="match status" value="1"/>
</dbReference>
<dbReference type="InterPro" id="IPR043651">
    <property type="entry name" value="KNL1_MELT_rpt"/>
</dbReference>
<protein>
    <submittedName>
        <fullName evidence="4">Kinetochore scaffold 1</fullName>
    </submittedName>
</protein>
<feature type="region of interest" description="Disordered" evidence="2">
    <location>
        <begin position="1718"/>
        <end position="1750"/>
    </location>
</feature>
<organism evidence="4 5">
    <name type="scientific">Phasianus colchicus</name>
    <name type="common">Common pheasant</name>
    <dbReference type="NCBI Taxonomy" id="9054"/>
    <lineage>
        <taxon>Eukaryota</taxon>
        <taxon>Metazoa</taxon>
        <taxon>Chordata</taxon>
        <taxon>Craniata</taxon>
        <taxon>Vertebrata</taxon>
        <taxon>Euteleostomi</taxon>
        <taxon>Archelosauria</taxon>
        <taxon>Archosauria</taxon>
        <taxon>Dinosauria</taxon>
        <taxon>Saurischia</taxon>
        <taxon>Theropoda</taxon>
        <taxon>Coelurosauria</taxon>
        <taxon>Aves</taxon>
        <taxon>Neognathae</taxon>
        <taxon>Galloanserae</taxon>
        <taxon>Galliformes</taxon>
        <taxon>Phasianidae</taxon>
        <taxon>Phasianinae</taxon>
        <taxon>Phasianus</taxon>
    </lineage>
</organism>
<keyword evidence="1" id="KW-0175">Coiled coil</keyword>
<evidence type="ECO:0000259" key="3">
    <source>
        <dbReference type="Pfam" id="PF18210"/>
    </source>
</evidence>
<dbReference type="CDD" id="cd22817">
    <property type="entry name" value="DRWD-N_Knl1"/>
    <property type="match status" value="1"/>
</dbReference>
<dbReference type="GO" id="GO:0008608">
    <property type="term" value="P:attachment of spindle microtubules to kinetochore"/>
    <property type="evidence" value="ECO:0007669"/>
    <property type="project" value="InterPro"/>
</dbReference>
<name>A0A669QK80_PHACC</name>
<feature type="compositionally biased region" description="Polar residues" evidence="2">
    <location>
        <begin position="1579"/>
        <end position="1593"/>
    </location>
</feature>